<evidence type="ECO:0000256" key="4">
    <source>
        <dbReference type="ARBA" id="ARBA00022741"/>
    </source>
</evidence>
<dbReference type="SUPFAM" id="SSF52540">
    <property type="entry name" value="P-loop containing nucleoside triphosphate hydrolases"/>
    <property type="match status" value="1"/>
</dbReference>
<dbReference type="GO" id="GO:0046677">
    <property type="term" value="P:response to antibiotic"/>
    <property type="evidence" value="ECO:0007669"/>
    <property type="project" value="UniProtKB-KW"/>
</dbReference>
<dbReference type="InterPro" id="IPR003439">
    <property type="entry name" value="ABC_transporter-like_ATP-bd"/>
</dbReference>
<dbReference type="AlphaFoldDB" id="A0A5C5U9L7"/>
<evidence type="ECO:0000256" key="3">
    <source>
        <dbReference type="ARBA" id="ARBA00022448"/>
    </source>
</evidence>
<dbReference type="Proteomes" id="UP000320791">
    <property type="component" value="Unassembled WGS sequence"/>
</dbReference>
<dbReference type="Gene3D" id="3.40.50.300">
    <property type="entry name" value="P-loop containing nucleotide triphosphate hydrolases"/>
    <property type="match status" value="1"/>
</dbReference>
<name>A0A5C5U9L7_9CORY</name>
<dbReference type="Pfam" id="PF00005">
    <property type="entry name" value="ABC_tran"/>
    <property type="match status" value="1"/>
</dbReference>
<keyword evidence="5 8" id="KW-0067">ATP-binding</keyword>
<evidence type="ECO:0000256" key="1">
    <source>
        <dbReference type="ARBA" id="ARBA00004202"/>
    </source>
</evidence>
<dbReference type="PANTHER" id="PTHR42711">
    <property type="entry name" value="ABC TRANSPORTER ATP-BINDING PROTEIN"/>
    <property type="match status" value="1"/>
</dbReference>
<keyword evidence="3" id="KW-0813">Transport</keyword>
<evidence type="ECO:0000259" key="7">
    <source>
        <dbReference type="PROSITE" id="PS50893"/>
    </source>
</evidence>
<protein>
    <submittedName>
        <fullName evidence="8">ABC transporter ATP-binding protein</fullName>
    </submittedName>
</protein>
<dbReference type="EMBL" id="VOHM01000028">
    <property type="protein sequence ID" value="TWT22774.1"/>
    <property type="molecule type" value="Genomic_DNA"/>
</dbReference>
<proteinExistence type="inferred from homology"/>
<dbReference type="PROSITE" id="PS00211">
    <property type="entry name" value="ABC_TRANSPORTER_1"/>
    <property type="match status" value="1"/>
</dbReference>
<keyword evidence="9" id="KW-1185">Reference proteome</keyword>
<evidence type="ECO:0000313" key="8">
    <source>
        <dbReference type="EMBL" id="TWT22774.1"/>
    </source>
</evidence>
<feature type="domain" description="ABC transporter" evidence="7">
    <location>
        <begin position="7"/>
        <end position="235"/>
    </location>
</feature>
<dbReference type="OrthoDB" id="9804819at2"/>
<dbReference type="CDD" id="cd03230">
    <property type="entry name" value="ABC_DR_subfamily_A"/>
    <property type="match status" value="1"/>
</dbReference>
<dbReference type="InterPro" id="IPR017871">
    <property type="entry name" value="ABC_transporter-like_CS"/>
</dbReference>
<keyword evidence="6" id="KW-0046">Antibiotic resistance</keyword>
<evidence type="ECO:0000256" key="2">
    <source>
        <dbReference type="ARBA" id="ARBA00005417"/>
    </source>
</evidence>
<dbReference type="SMART" id="SM00382">
    <property type="entry name" value="AAA"/>
    <property type="match status" value="1"/>
</dbReference>
<dbReference type="GO" id="GO:0005886">
    <property type="term" value="C:plasma membrane"/>
    <property type="evidence" value="ECO:0007669"/>
    <property type="project" value="UniProtKB-SubCell"/>
</dbReference>
<dbReference type="InterPro" id="IPR050763">
    <property type="entry name" value="ABC_transporter_ATP-binding"/>
</dbReference>
<dbReference type="PANTHER" id="PTHR42711:SF5">
    <property type="entry name" value="ABC TRANSPORTER ATP-BINDING PROTEIN NATA"/>
    <property type="match status" value="1"/>
</dbReference>
<comment type="similarity">
    <text evidence="2">Belongs to the ABC transporter superfamily.</text>
</comment>
<evidence type="ECO:0000256" key="6">
    <source>
        <dbReference type="ARBA" id="ARBA00023251"/>
    </source>
</evidence>
<comment type="caution">
    <text evidence="8">The sequence shown here is derived from an EMBL/GenBank/DDBJ whole genome shotgun (WGS) entry which is preliminary data.</text>
</comment>
<dbReference type="GO" id="GO:0016887">
    <property type="term" value="F:ATP hydrolysis activity"/>
    <property type="evidence" value="ECO:0007669"/>
    <property type="project" value="InterPro"/>
</dbReference>
<accession>A0A5C5U9L7</accession>
<gene>
    <name evidence="8" type="ORF">FRX94_10900</name>
</gene>
<sequence>MTDSFPIEITGLVKKYGGVPAVDHLDLRVRTGTVHGFLGPNGSGKSTTIRSLLGLIRPDAGTLRLLGHDPTAHPAAATRRVAYVPGDVALWPHLTGAEALATLARLRDRHHGDNPARRAELIERFQFDPSKRIRAYSKGNRQKVMLIAALAADADVLVFDEPTSGLDPLMEREFGACLRERVNEGASVLLSSHILSEVQELADDISIIRAGKLVESGRLEDLTHLRGSRIVATLPDGSVHDHLYPAAEVPNQLQKLLNASATGITCTSAGLDDIFLDHYKEQAS</sequence>
<comment type="subcellular location">
    <subcellularLocation>
        <location evidence="1">Cell membrane</location>
        <topology evidence="1">Peripheral membrane protein</topology>
    </subcellularLocation>
</comment>
<dbReference type="RefSeq" id="WP_146325374.1">
    <property type="nucleotide sequence ID" value="NZ_BAABLR010000065.1"/>
</dbReference>
<dbReference type="InterPro" id="IPR027417">
    <property type="entry name" value="P-loop_NTPase"/>
</dbReference>
<organism evidence="8 9">
    <name type="scientific">Corynebacterium canis</name>
    <dbReference type="NCBI Taxonomy" id="679663"/>
    <lineage>
        <taxon>Bacteria</taxon>
        <taxon>Bacillati</taxon>
        <taxon>Actinomycetota</taxon>
        <taxon>Actinomycetes</taxon>
        <taxon>Mycobacteriales</taxon>
        <taxon>Corynebacteriaceae</taxon>
        <taxon>Corynebacterium</taxon>
    </lineage>
</organism>
<dbReference type="PROSITE" id="PS50893">
    <property type="entry name" value="ABC_TRANSPORTER_2"/>
    <property type="match status" value="1"/>
</dbReference>
<dbReference type="GO" id="GO:0005524">
    <property type="term" value="F:ATP binding"/>
    <property type="evidence" value="ECO:0007669"/>
    <property type="project" value="UniProtKB-KW"/>
</dbReference>
<keyword evidence="4" id="KW-0547">Nucleotide-binding</keyword>
<evidence type="ECO:0000256" key="5">
    <source>
        <dbReference type="ARBA" id="ARBA00022840"/>
    </source>
</evidence>
<dbReference type="InterPro" id="IPR003593">
    <property type="entry name" value="AAA+_ATPase"/>
</dbReference>
<reference evidence="8 9" key="1">
    <citation type="submission" date="2019-08" db="EMBL/GenBank/DDBJ databases">
        <authorList>
            <person name="Lei W."/>
        </authorList>
    </citation>
    <scope>NUCLEOTIDE SEQUENCE [LARGE SCALE GENOMIC DNA]</scope>
    <source>
        <strain evidence="8 9">CCUG 58627</strain>
    </source>
</reference>
<evidence type="ECO:0000313" key="9">
    <source>
        <dbReference type="Proteomes" id="UP000320791"/>
    </source>
</evidence>